<protein>
    <submittedName>
        <fullName evidence="1">Uncharacterized protein</fullName>
    </submittedName>
</protein>
<name>A0A3S2Y8S6_9SPHN</name>
<proteinExistence type="predicted"/>
<keyword evidence="2" id="KW-1185">Reference proteome</keyword>
<comment type="caution">
    <text evidence="1">The sequence shown here is derived from an EMBL/GenBank/DDBJ whole genome shotgun (WGS) entry which is preliminary data.</text>
</comment>
<dbReference type="RefSeq" id="WP_127708785.1">
    <property type="nucleotide sequence ID" value="NZ_SACO01000006.1"/>
</dbReference>
<organism evidence="1 2">
    <name type="scientific">Novosphingobium umbonatum</name>
    <dbReference type="NCBI Taxonomy" id="1908524"/>
    <lineage>
        <taxon>Bacteria</taxon>
        <taxon>Pseudomonadati</taxon>
        <taxon>Pseudomonadota</taxon>
        <taxon>Alphaproteobacteria</taxon>
        <taxon>Sphingomonadales</taxon>
        <taxon>Sphingomonadaceae</taxon>
        <taxon>Novosphingobium</taxon>
    </lineage>
</organism>
<evidence type="ECO:0000313" key="2">
    <source>
        <dbReference type="Proteomes" id="UP000282837"/>
    </source>
</evidence>
<dbReference type="OrthoDB" id="7471908at2"/>
<evidence type="ECO:0000313" key="1">
    <source>
        <dbReference type="EMBL" id="RVU04940.1"/>
    </source>
</evidence>
<dbReference type="Proteomes" id="UP000282837">
    <property type="component" value="Unassembled WGS sequence"/>
</dbReference>
<dbReference type="EMBL" id="SACO01000006">
    <property type="protein sequence ID" value="RVU04940.1"/>
    <property type="molecule type" value="Genomic_DNA"/>
</dbReference>
<dbReference type="AlphaFoldDB" id="A0A3S2Y8S6"/>
<accession>A0A3S2Y8S6</accession>
<gene>
    <name evidence="1" type="ORF">EOE18_09330</name>
</gene>
<sequence>MGDYPLPRDGLAFTPPSASALAALQQAQANLRDGCQFLIRDGQAHADAHTAITRPTPAYPPAFNQRRAGNALRELDRMLAIMLEACAWVLGASAHQLDVWDHWQDTSGKLRRIEAITRQTSHGTRRLHAIARLRRHYAAESKGLPQATLMRDWACALDGADMALPDTHASWGQLAKGLGVIANFYLGLSERLADRILG</sequence>
<reference evidence="1 2" key="1">
    <citation type="submission" date="2019-01" db="EMBL/GenBank/DDBJ databases">
        <authorList>
            <person name="Chen W.-M."/>
        </authorList>
    </citation>
    <scope>NUCLEOTIDE SEQUENCE [LARGE SCALE GENOMIC DNA]</scope>
    <source>
        <strain evidence="1 2">FSY-9</strain>
    </source>
</reference>